<evidence type="ECO:0000313" key="10">
    <source>
        <dbReference type="Proteomes" id="UP000053719"/>
    </source>
</evidence>
<keyword evidence="5" id="KW-0788">Thiol protease</keyword>
<evidence type="ECO:0000256" key="7">
    <source>
        <dbReference type="ARBA" id="ARBA00023145"/>
    </source>
</evidence>
<dbReference type="Proteomes" id="UP000053719">
    <property type="component" value="Unassembled WGS sequence"/>
</dbReference>
<keyword evidence="6" id="KW-0843">Virulence</keyword>
<keyword evidence="5" id="KW-0645">Protease</keyword>
<comment type="subcellular location">
    <subcellularLocation>
        <location evidence="1">Secreted</location>
    </subcellularLocation>
</comment>
<dbReference type="Gene3D" id="3.90.70.10">
    <property type="entry name" value="Cysteine proteinases"/>
    <property type="match status" value="2"/>
</dbReference>
<feature type="chain" id="PRO_5039154893" evidence="8">
    <location>
        <begin position="29"/>
        <end position="1024"/>
    </location>
</feature>
<dbReference type="EMBL" id="LKLU01000051">
    <property type="protein sequence ID" value="KSU21895.1"/>
    <property type="molecule type" value="Genomic_DNA"/>
</dbReference>
<feature type="signal peptide" evidence="8">
    <location>
        <begin position="1"/>
        <end position="28"/>
    </location>
</feature>
<dbReference type="InterPro" id="IPR008750">
    <property type="entry name" value="Peptidase_C47"/>
</dbReference>
<dbReference type="SMART" id="SM00728">
    <property type="entry name" value="ChW"/>
    <property type="match status" value="3"/>
</dbReference>
<dbReference type="GO" id="GO:0006508">
    <property type="term" value="P:proteolysis"/>
    <property type="evidence" value="ECO:0007669"/>
    <property type="project" value="InterPro"/>
</dbReference>
<comment type="similarity">
    <text evidence="2">Belongs to the peptidase C47 family.</text>
</comment>
<organism evidence="9 10">
    <name type="scientific">Lactococcus lactis subsp. lactis</name>
    <name type="common">Streptococcus lactis</name>
    <dbReference type="NCBI Taxonomy" id="1360"/>
    <lineage>
        <taxon>Bacteria</taxon>
        <taxon>Bacillati</taxon>
        <taxon>Bacillota</taxon>
        <taxon>Bacilli</taxon>
        <taxon>Lactobacillales</taxon>
        <taxon>Streptococcaceae</taxon>
        <taxon>Lactococcus</taxon>
    </lineage>
</organism>
<keyword evidence="8" id="KW-0732">Signal</keyword>
<evidence type="ECO:0000256" key="8">
    <source>
        <dbReference type="SAM" id="SignalP"/>
    </source>
</evidence>
<comment type="caution">
    <text evidence="9">The sequence shown here is derived from an EMBL/GenBank/DDBJ whole genome shotgun (WGS) entry which is preliminary data.</text>
</comment>
<dbReference type="Pfam" id="PF05543">
    <property type="entry name" value="Peptidase_C47"/>
    <property type="match status" value="1"/>
</dbReference>
<gene>
    <name evidence="9" type="ORF">M20_0703</name>
</gene>
<reference evidence="10" key="1">
    <citation type="submission" date="2015-10" db="EMBL/GenBank/DDBJ databases">
        <title>Draft Genome Sequences of 11 Lactococcus lactis subspecies cremoris strains.</title>
        <authorList>
            <person name="Wels M."/>
            <person name="Backus L."/>
            <person name="Boekhorst J."/>
            <person name="Dijkstra A."/>
            <person name="Beerthuizen M."/>
            <person name="Kelly W."/>
            <person name="Siezen R."/>
            <person name="Bachmann H."/>
            <person name="Van Hijum S."/>
        </authorList>
    </citation>
    <scope>NUCLEOTIDE SEQUENCE [LARGE SCALE GENOMIC DNA]</scope>
    <source>
        <strain evidence="10">M20</strain>
    </source>
</reference>
<evidence type="ECO:0000256" key="1">
    <source>
        <dbReference type="ARBA" id="ARBA00004613"/>
    </source>
</evidence>
<dbReference type="RefSeq" id="WP_058211509.1">
    <property type="nucleotide sequence ID" value="NZ_LKLU01000051.1"/>
</dbReference>
<sequence length="1024" mass="112411">MKVKWKPIQGLVSLGVGLLLFSSIAPSAAAFTVQQSVTNENNVSVNIKQIENFKNLFSNVHAKPSDSLAQTLVSVLSHDKVGENGNLTVFATVRDVLKYTYPNATEDQLNGLTINGEQAVNWLHHVGYTATLVNRPLTTDEIKKELDASDPIIPILTNQNKDNWLDDSLAGVLYAHDDVEAGTEKLHKSFIETIGLGEAMVEDGQEAQPINFPDQSGAIDPIQSNDKYLWAQTIMNVKQDPSATNVQTLNTNTKSGIFASKVTTAGTSSTVEFTDPLLNGLKYKAPDSPAITFSASAQNKGWLPESKYGAPIDPGSGLRIEAMKASLYHLPQGESGGVSYTAFVQGTGWQSEQSNGGIAGTTGKALRMEAIKMRLTGSLAQKYSITYAVYVEGKGWTAYSKDNAMAGTTGQSRKITALSVYLQKKKLPKAPSDETKRSAVALVNLYEDAAHQKTVADLETFAGVAPTAAITSKQVMDWYHYLGLVFDTQNGRFSKAKSMTVNKSGRLYYTFLKAKTAPDNIQNWGMIGIGYNDNSFSYSPQQSFLNEDFAPSMYWAKRANENFSQTNDRMKTYDYDQIYTHNQEGKLASEYEEEVTLYNIRAKESTDTVDVNTPTDSPSSPATPVNAINAAYHPLAHFIPSGTQGQEPWCSEYISASAINTVNQITAATPQESRVTAQGVMQAFYPNVGLDQLKTMSGVNIDEYLKVLKNKYQVTADVENRTLSFDEVKKELDAGQMIQMDVYDQNETLPQGSEGNEGHALAIVGYILPADGDTVKHAPYYEVWNPWWGNTFYVSSKSPYFNLAGTQYKWARTWHNWRKVTTSATTKTAPVIAQQKVASAPNPEAIKVKTLPQLSPKVQLYNPKTPNPTDYLFQDCPLPISSNLNNFASQMGNNIRTYTTTHGVRYGISLRDDRNYMNAWRNKHTKKGTYNLSAQRFRSTIIDLIDFNSAIAKWGLSTCVIMAIIAIAQAIPVVDAIVDSVVAIVGLAIGGGIDIAAVYELCDNVIRLVDAQMKIEGQFNAIPG</sequence>
<name>A0A0V8E7V3_LACLL</name>
<evidence type="ECO:0000256" key="4">
    <source>
        <dbReference type="ARBA" id="ARBA00022801"/>
    </source>
</evidence>
<evidence type="ECO:0000256" key="6">
    <source>
        <dbReference type="ARBA" id="ARBA00023026"/>
    </source>
</evidence>
<evidence type="ECO:0000313" key="9">
    <source>
        <dbReference type="EMBL" id="KSU21895.1"/>
    </source>
</evidence>
<dbReference type="InterPro" id="IPR038765">
    <property type="entry name" value="Papain-like_cys_pep_sf"/>
</dbReference>
<dbReference type="GO" id="GO:0008234">
    <property type="term" value="F:cysteine-type peptidase activity"/>
    <property type="evidence" value="ECO:0007669"/>
    <property type="project" value="UniProtKB-KW"/>
</dbReference>
<dbReference type="PATRIC" id="fig|1360.114.peg.2297"/>
<dbReference type="Pfam" id="PF07538">
    <property type="entry name" value="ChW"/>
    <property type="match status" value="2"/>
</dbReference>
<dbReference type="InterPro" id="IPR006637">
    <property type="entry name" value="ChW"/>
</dbReference>
<protein>
    <submittedName>
        <fullName evidence="9">Surface protein</fullName>
    </submittedName>
</protein>
<keyword evidence="3" id="KW-0964">Secreted</keyword>
<evidence type="ECO:0000256" key="2">
    <source>
        <dbReference type="ARBA" id="ARBA00010245"/>
    </source>
</evidence>
<keyword evidence="7" id="KW-0865">Zymogen</keyword>
<keyword evidence="4" id="KW-0378">Hydrolase</keyword>
<accession>A0A0V8E7V3</accession>
<dbReference type="GO" id="GO:0005576">
    <property type="term" value="C:extracellular region"/>
    <property type="evidence" value="ECO:0007669"/>
    <property type="project" value="UniProtKB-SubCell"/>
</dbReference>
<evidence type="ECO:0000256" key="5">
    <source>
        <dbReference type="ARBA" id="ARBA00022807"/>
    </source>
</evidence>
<dbReference type="AlphaFoldDB" id="A0A0V8E7V3"/>
<evidence type="ECO:0000256" key="3">
    <source>
        <dbReference type="ARBA" id="ARBA00022525"/>
    </source>
</evidence>
<proteinExistence type="inferred from homology"/>
<dbReference type="SUPFAM" id="SSF54001">
    <property type="entry name" value="Cysteine proteinases"/>
    <property type="match status" value="1"/>
</dbReference>